<evidence type="ECO:0000313" key="6">
    <source>
        <dbReference type="Proteomes" id="UP000287651"/>
    </source>
</evidence>
<accession>A0A426YQW2</accession>
<gene>
    <name evidence="5" type="ORF">B296_00049396</name>
</gene>
<comment type="subcellular location">
    <subcellularLocation>
        <location evidence="1">Membrane</location>
        <topology evidence="1">Multi-pass membrane protein</topology>
    </subcellularLocation>
</comment>
<comment type="caution">
    <text evidence="5">The sequence shown here is derived from an EMBL/GenBank/DDBJ whole genome shotgun (WGS) entry which is preliminary data.</text>
</comment>
<sequence>MGEKERKKDEQKVAFHRLFAFADSRDVALMAIGTVSAVGNGVSMPIMTLIFGELIDAFGYADNSTVLHQVNKVCCSEVCLSCTWDRISCPPG</sequence>
<dbReference type="Gene3D" id="1.20.1560.10">
    <property type="entry name" value="ABC transporter type 1, transmembrane domain"/>
    <property type="match status" value="1"/>
</dbReference>
<keyword evidence="2" id="KW-0812">Transmembrane</keyword>
<dbReference type="PANTHER" id="PTHR24222:SF63">
    <property type="entry name" value="ATP BINDING CASSETTE SUBFAMILY B"/>
    <property type="match status" value="1"/>
</dbReference>
<dbReference type="InterPro" id="IPR039421">
    <property type="entry name" value="Type_1_exporter"/>
</dbReference>
<dbReference type="PANTHER" id="PTHR24222">
    <property type="entry name" value="ABC TRANSPORTER B FAMILY"/>
    <property type="match status" value="1"/>
</dbReference>
<reference evidence="5 6" key="1">
    <citation type="journal article" date="2014" name="Agronomy (Basel)">
        <title>A Draft Genome Sequence for Ensete ventricosum, the Drought-Tolerant Tree Against Hunger.</title>
        <authorList>
            <person name="Harrison J."/>
            <person name="Moore K.A."/>
            <person name="Paszkiewicz K."/>
            <person name="Jones T."/>
            <person name="Grant M."/>
            <person name="Ambacheew D."/>
            <person name="Muzemil S."/>
            <person name="Studholme D.J."/>
        </authorList>
    </citation>
    <scope>NUCLEOTIDE SEQUENCE [LARGE SCALE GENOMIC DNA]</scope>
</reference>
<dbReference type="AlphaFoldDB" id="A0A426YQW2"/>
<dbReference type="GO" id="GO:0042626">
    <property type="term" value="F:ATPase-coupled transmembrane transporter activity"/>
    <property type="evidence" value="ECO:0007669"/>
    <property type="project" value="TreeGrafter"/>
</dbReference>
<dbReference type="GO" id="GO:0005886">
    <property type="term" value="C:plasma membrane"/>
    <property type="evidence" value="ECO:0007669"/>
    <property type="project" value="TreeGrafter"/>
</dbReference>
<evidence type="ECO:0000313" key="5">
    <source>
        <dbReference type="EMBL" id="RRT54117.1"/>
    </source>
</evidence>
<evidence type="ECO:0000256" key="2">
    <source>
        <dbReference type="ARBA" id="ARBA00022692"/>
    </source>
</evidence>
<evidence type="ECO:0000256" key="1">
    <source>
        <dbReference type="ARBA" id="ARBA00004141"/>
    </source>
</evidence>
<keyword evidence="3" id="KW-1133">Transmembrane helix</keyword>
<keyword evidence="4" id="KW-0472">Membrane</keyword>
<dbReference type="InterPro" id="IPR036640">
    <property type="entry name" value="ABC1_TM_sf"/>
</dbReference>
<evidence type="ECO:0000256" key="3">
    <source>
        <dbReference type="ARBA" id="ARBA00022989"/>
    </source>
</evidence>
<name>A0A426YQW2_ENSVE</name>
<proteinExistence type="predicted"/>
<dbReference type="EMBL" id="AMZH03010773">
    <property type="protein sequence ID" value="RRT54117.1"/>
    <property type="molecule type" value="Genomic_DNA"/>
</dbReference>
<evidence type="ECO:0000256" key="4">
    <source>
        <dbReference type="ARBA" id="ARBA00023136"/>
    </source>
</evidence>
<evidence type="ECO:0008006" key="7">
    <source>
        <dbReference type="Google" id="ProtNLM"/>
    </source>
</evidence>
<dbReference type="GO" id="GO:0005524">
    <property type="term" value="F:ATP binding"/>
    <property type="evidence" value="ECO:0007669"/>
    <property type="project" value="InterPro"/>
</dbReference>
<organism evidence="5 6">
    <name type="scientific">Ensete ventricosum</name>
    <name type="common">Abyssinian banana</name>
    <name type="synonym">Musa ensete</name>
    <dbReference type="NCBI Taxonomy" id="4639"/>
    <lineage>
        <taxon>Eukaryota</taxon>
        <taxon>Viridiplantae</taxon>
        <taxon>Streptophyta</taxon>
        <taxon>Embryophyta</taxon>
        <taxon>Tracheophyta</taxon>
        <taxon>Spermatophyta</taxon>
        <taxon>Magnoliopsida</taxon>
        <taxon>Liliopsida</taxon>
        <taxon>Zingiberales</taxon>
        <taxon>Musaceae</taxon>
        <taxon>Ensete</taxon>
    </lineage>
</organism>
<dbReference type="Proteomes" id="UP000287651">
    <property type="component" value="Unassembled WGS sequence"/>
</dbReference>
<protein>
    <recommendedName>
        <fullName evidence="7">ABC transmembrane type-1 domain-containing protein</fullName>
    </recommendedName>
</protein>